<feature type="non-terminal residue" evidence="2">
    <location>
        <position position="1"/>
    </location>
</feature>
<dbReference type="InterPro" id="IPR052895">
    <property type="entry name" value="HetReg/Transcr_Mod"/>
</dbReference>
<proteinExistence type="predicted"/>
<dbReference type="Pfam" id="PF06985">
    <property type="entry name" value="HET"/>
    <property type="match status" value="1"/>
</dbReference>
<dbReference type="EMBL" id="ML976713">
    <property type="protein sequence ID" value="KAF1969115.1"/>
    <property type="molecule type" value="Genomic_DNA"/>
</dbReference>
<dbReference type="PANTHER" id="PTHR24148:SF80">
    <property type="entry name" value="HETEROKARYON INCOMPATIBILITY DOMAIN-CONTAINING PROTEIN"/>
    <property type="match status" value="1"/>
</dbReference>
<accession>A0A6A5UWE2</accession>
<dbReference type="AlphaFoldDB" id="A0A6A5UWE2"/>
<evidence type="ECO:0000313" key="3">
    <source>
        <dbReference type="Proteomes" id="UP000800036"/>
    </source>
</evidence>
<sequence>IRVLTLKASLDRKANLRFTFDVGNINDHEDKHEALSYTLGVPVFSQKLYHENAPGYLKITSNLKDALTKLRQPTPDRMIWVDAVCINQQNNHEKNFQIPMMRDIYKKARGVLTWLVQGNKDVKNDFDRLSKLSRATLVNERGAHRRASERVASLDYFSRRWIIQELVLNHEVTLPYGSASISWIRFQTAFRSVQQAVKAIEDTSSINVVSRIITPWSFWSKVYMLPGWNTSDADRYHNRRGSSRHRNRTISEPLAQKLGVFDLLSTFESSQCGDPLDILYTLLTLTTDMRATGISVHQICTSGIVREQGVGHPPSSFGPPAVARVLQCKIPFLGPRLA</sequence>
<gene>
    <name evidence="2" type="ORF">BU23DRAFT_653813</name>
</gene>
<organism evidence="2 3">
    <name type="scientific">Bimuria novae-zelandiae CBS 107.79</name>
    <dbReference type="NCBI Taxonomy" id="1447943"/>
    <lineage>
        <taxon>Eukaryota</taxon>
        <taxon>Fungi</taxon>
        <taxon>Dikarya</taxon>
        <taxon>Ascomycota</taxon>
        <taxon>Pezizomycotina</taxon>
        <taxon>Dothideomycetes</taxon>
        <taxon>Pleosporomycetidae</taxon>
        <taxon>Pleosporales</taxon>
        <taxon>Massarineae</taxon>
        <taxon>Didymosphaeriaceae</taxon>
        <taxon>Bimuria</taxon>
    </lineage>
</organism>
<dbReference type="Proteomes" id="UP000800036">
    <property type="component" value="Unassembled WGS sequence"/>
</dbReference>
<name>A0A6A5UWE2_9PLEO</name>
<evidence type="ECO:0000259" key="1">
    <source>
        <dbReference type="Pfam" id="PF06985"/>
    </source>
</evidence>
<dbReference type="OrthoDB" id="2157530at2759"/>
<keyword evidence="3" id="KW-1185">Reference proteome</keyword>
<reference evidence="2" key="1">
    <citation type="journal article" date="2020" name="Stud. Mycol.">
        <title>101 Dothideomycetes genomes: a test case for predicting lifestyles and emergence of pathogens.</title>
        <authorList>
            <person name="Haridas S."/>
            <person name="Albert R."/>
            <person name="Binder M."/>
            <person name="Bloem J."/>
            <person name="Labutti K."/>
            <person name="Salamov A."/>
            <person name="Andreopoulos B."/>
            <person name="Baker S."/>
            <person name="Barry K."/>
            <person name="Bills G."/>
            <person name="Bluhm B."/>
            <person name="Cannon C."/>
            <person name="Castanera R."/>
            <person name="Culley D."/>
            <person name="Daum C."/>
            <person name="Ezra D."/>
            <person name="Gonzalez J."/>
            <person name="Henrissat B."/>
            <person name="Kuo A."/>
            <person name="Liang C."/>
            <person name="Lipzen A."/>
            <person name="Lutzoni F."/>
            <person name="Magnuson J."/>
            <person name="Mondo S."/>
            <person name="Nolan M."/>
            <person name="Ohm R."/>
            <person name="Pangilinan J."/>
            <person name="Park H.-J."/>
            <person name="Ramirez L."/>
            <person name="Alfaro M."/>
            <person name="Sun H."/>
            <person name="Tritt A."/>
            <person name="Yoshinaga Y."/>
            <person name="Zwiers L.-H."/>
            <person name="Turgeon B."/>
            <person name="Goodwin S."/>
            <person name="Spatafora J."/>
            <person name="Crous P."/>
            <person name="Grigoriev I."/>
        </authorList>
    </citation>
    <scope>NUCLEOTIDE SEQUENCE</scope>
    <source>
        <strain evidence="2">CBS 107.79</strain>
    </source>
</reference>
<dbReference type="InterPro" id="IPR010730">
    <property type="entry name" value="HET"/>
</dbReference>
<feature type="domain" description="Heterokaryon incompatibility" evidence="1">
    <location>
        <begin position="33"/>
        <end position="165"/>
    </location>
</feature>
<evidence type="ECO:0000313" key="2">
    <source>
        <dbReference type="EMBL" id="KAF1969115.1"/>
    </source>
</evidence>
<dbReference type="PANTHER" id="PTHR24148">
    <property type="entry name" value="ANKYRIN REPEAT DOMAIN-CONTAINING PROTEIN 39 HOMOLOG-RELATED"/>
    <property type="match status" value="1"/>
</dbReference>
<protein>
    <submittedName>
        <fullName evidence="2">HET-domain-containing protein</fullName>
    </submittedName>
</protein>